<dbReference type="InterPro" id="IPR002302">
    <property type="entry name" value="Leu-tRNA-ligase"/>
</dbReference>
<dbReference type="SUPFAM" id="SSF52374">
    <property type="entry name" value="Nucleotidylyl transferase"/>
    <property type="match status" value="1"/>
</dbReference>
<dbReference type="CDD" id="cd07958">
    <property type="entry name" value="Anticodon_Ia_Leu_BEm"/>
    <property type="match status" value="1"/>
</dbReference>
<dbReference type="FunFam" id="3.40.50.620:FF:000077">
    <property type="entry name" value="Leucine--tRNA ligase"/>
    <property type="match status" value="1"/>
</dbReference>
<evidence type="ECO:0000256" key="1">
    <source>
        <dbReference type="ARBA" id="ARBA00005594"/>
    </source>
</evidence>
<organism evidence="15 16">
    <name type="scientific">Candidatus Spyradosoma merdigallinarum</name>
    <dbReference type="NCBI Taxonomy" id="2840950"/>
    <lineage>
        <taxon>Bacteria</taxon>
        <taxon>Pseudomonadati</taxon>
        <taxon>Verrucomicrobiota</taxon>
        <taxon>Opitutia</taxon>
        <taxon>Opitutia incertae sedis</taxon>
        <taxon>Candidatus Spyradosoma</taxon>
    </lineage>
</organism>
<dbReference type="AlphaFoldDB" id="A0A9D1T1I1"/>
<dbReference type="EMBL" id="DVOG01000132">
    <property type="protein sequence ID" value="HIV04494.1"/>
    <property type="molecule type" value="Genomic_DNA"/>
</dbReference>
<dbReference type="InterPro" id="IPR013155">
    <property type="entry name" value="M/V/L/I-tRNA-synth_anticd-bd"/>
</dbReference>
<dbReference type="Pfam" id="PF13603">
    <property type="entry name" value="tRNA-synt_1_2"/>
    <property type="match status" value="1"/>
</dbReference>
<comment type="caution">
    <text evidence="15">The sequence shown here is derived from an EMBL/GenBank/DDBJ whole genome shotgun (WGS) entry which is preliminary data.</text>
</comment>
<dbReference type="CDD" id="cd00812">
    <property type="entry name" value="LeuRS_core"/>
    <property type="match status" value="1"/>
</dbReference>
<protein>
    <recommendedName>
        <fullName evidence="9">Leucine--tRNA ligase</fullName>
        <ecNumber evidence="9">6.1.1.4</ecNumber>
    </recommendedName>
    <alternativeName>
        <fullName evidence="9">Leucyl-tRNA synthetase</fullName>
        <shortName evidence="9">LeuRS</shortName>
    </alternativeName>
</protein>
<dbReference type="Gene3D" id="3.10.20.590">
    <property type="match status" value="1"/>
</dbReference>
<evidence type="ECO:0000313" key="15">
    <source>
        <dbReference type="EMBL" id="HIV04494.1"/>
    </source>
</evidence>
<feature type="domain" description="Methionyl/Valyl/Leucyl/Isoleucyl-tRNA synthetase anticodon-binding" evidence="12">
    <location>
        <begin position="717"/>
        <end position="826"/>
    </location>
</feature>
<reference evidence="15" key="2">
    <citation type="journal article" date="2021" name="PeerJ">
        <title>Extensive microbial diversity within the chicken gut microbiome revealed by metagenomics and culture.</title>
        <authorList>
            <person name="Gilroy R."/>
            <person name="Ravi A."/>
            <person name="Getino M."/>
            <person name="Pursley I."/>
            <person name="Horton D.L."/>
            <person name="Alikhan N.F."/>
            <person name="Baker D."/>
            <person name="Gharbi K."/>
            <person name="Hall N."/>
            <person name="Watson M."/>
            <person name="Adriaenssens E.M."/>
            <person name="Foster-Nyarko E."/>
            <person name="Jarju S."/>
            <person name="Secka A."/>
            <person name="Antonio M."/>
            <person name="Oren A."/>
            <person name="Chaudhuri R.R."/>
            <person name="La Ragione R."/>
            <person name="Hildebrand F."/>
            <person name="Pallen M.J."/>
        </authorList>
    </citation>
    <scope>NUCLEOTIDE SEQUENCE</scope>
    <source>
        <strain evidence="15">10669</strain>
    </source>
</reference>
<dbReference type="Pfam" id="PF00133">
    <property type="entry name" value="tRNA-synt_1"/>
    <property type="match status" value="1"/>
</dbReference>
<dbReference type="InterPro" id="IPR002300">
    <property type="entry name" value="aa-tRNA-synth_Ia"/>
</dbReference>
<name>A0A9D1T1I1_9BACT</name>
<gene>
    <name evidence="9" type="primary">leuS</name>
    <name evidence="15" type="ORF">IAC75_05025</name>
</gene>
<dbReference type="GO" id="GO:0006429">
    <property type="term" value="P:leucyl-tRNA aminoacylation"/>
    <property type="evidence" value="ECO:0007669"/>
    <property type="project" value="UniProtKB-UniRule"/>
</dbReference>
<evidence type="ECO:0000256" key="6">
    <source>
        <dbReference type="ARBA" id="ARBA00022917"/>
    </source>
</evidence>
<dbReference type="GO" id="GO:0005524">
    <property type="term" value="F:ATP binding"/>
    <property type="evidence" value="ECO:0007669"/>
    <property type="project" value="UniProtKB-UniRule"/>
</dbReference>
<dbReference type="PRINTS" id="PR00985">
    <property type="entry name" value="TRNASYNTHLEU"/>
</dbReference>
<dbReference type="HAMAP" id="MF_00049_B">
    <property type="entry name" value="Leu_tRNA_synth_B"/>
    <property type="match status" value="1"/>
</dbReference>
<reference evidence="15" key="1">
    <citation type="submission" date="2020-10" db="EMBL/GenBank/DDBJ databases">
        <authorList>
            <person name="Gilroy R."/>
        </authorList>
    </citation>
    <scope>NUCLEOTIDE SEQUENCE</scope>
    <source>
        <strain evidence="15">10669</strain>
    </source>
</reference>
<dbReference type="InterPro" id="IPR009080">
    <property type="entry name" value="tRNAsynth_Ia_anticodon-bd"/>
</dbReference>
<dbReference type="Pfam" id="PF09334">
    <property type="entry name" value="tRNA-synt_1g"/>
    <property type="match status" value="1"/>
</dbReference>
<dbReference type="SUPFAM" id="SSF50677">
    <property type="entry name" value="ValRS/IleRS/LeuRS editing domain"/>
    <property type="match status" value="1"/>
</dbReference>
<feature type="domain" description="Methionyl/Leucyl tRNA synthetase" evidence="13">
    <location>
        <begin position="41"/>
        <end position="173"/>
    </location>
</feature>
<proteinExistence type="inferred from homology"/>
<evidence type="ECO:0000259" key="14">
    <source>
        <dbReference type="Pfam" id="PF13603"/>
    </source>
</evidence>
<accession>A0A9D1T1I1</accession>
<dbReference type="GO" id="GO:0004823">
    <property type="term" value="F:leucine-tRNA ligase activity"/>
    <property type="evidence" value="ECO:0007669"/>
    <property type="project" value="UniProtKB-UniRule"/>
</dbReference>
<feature type="domain" description="Aminoacyl-tRNA synthetase class Ia" evidence="11">
    <location>
        <begin position="600"/>
        <end position="663"/>
    </location>
</feature>
<dbReference type="FunFam" id="1.10.730.10:FF:000002">
    <property type="entry name" value="Leucine--tRNA ligase"/>
    <property type="match status" value="1"/>
</dbReference>
<dbReference type="PANTHER" id="PTHR43740:SF2">
    <property type="entry name" value="LEUCINE--TRNA LIGASE, MITOCHONDRIAL"/>
    <property type="match status" value="1"/>
</dbReference>
<dbReference type="PANTHER" id="PTHR43740">
    <property type="entry name" value="LEUCYL-TRNA SYNTHETASE"/>
    <property type="match status" value="1"/>
</dbReference>
<comment type="subcellular location">
    <subcellularLocation>
        <location evidence="9">Cytoplasm</location>
    </subcellularLocation>
</comment>
<feature type="binding site" evidence="9">
    <location>
        <position position="637"/>
    </location>
    <ligand>
        <name>ATP</name>
        <dbReference type="ChEBI" id="CHEBI:30616"/>
    </ligand>
</feature>
<evidence type="ECO:0000259" key="13">
    <source>
        <dbReference type="Pfam" id="PF09334"/>
    </source>
</evidence>
<dbReference type="SUPFAM" id="SSF47323">
    <property type="entry name" value="Anticodon-binding domain of a subclass of class I aminoacyl-tRNA synthetases"/>
    <property type="match status" value="1"/>
</dbReference>
<dbReference type="NCBIfam" id="TIGR00396">
    <property type="entry name" value="leuS_bact"/>
    <property type="match status" value="1"/>
</dbReference>
<dbReference type="InterPro" id="IPR025709">
    <property type="entry name" value="Leu_tRNA-synth_edit"/>
</dbReference>
<evidence type="ECO:0000313" key="16">
    <source>
        <dbReference type="Proteomes" id="UP000886812"/>
    </source>
</evidence>
<dbReference type="InterPro" id="IPR009008">
    <property type="entry name" value="Val/Leu/Ile-tRNA-synth_edit"/>
</dbReference>
<evidence type="ECO:0000256" key="8">
    <source>
        <dbReference type="ARBA" id="ARBA00047469"/>
    </source>
</evidence>
<evidence type="ECO:0000256" key="7">
    <source>
        <dbReference type="ARBA" id="ARBA00023146"/>
    </source>
</evidence>
<keyword evidence="4 9" id="KW-0547">Nucleotide-binding</keyword>
<comment type="caution">
    <text evidence="9">Lacks conserved residue(s) required for the propagation of feature annotation.</text>
</comment>
<evidence type="ECO:0000256" key="3">
    <source>
        <dbReference type="ARBA" id="ARBA00022598"/>
    </source>
</evidence>
<feature type="domain" description="Leucyl-tRNA synthetase editing" evidence="14">
    <location>
        <begin position="226"/>
        <end position="410"/>
    </location>
</feature>
<evidence type="ECO:0000256" key="2">
    <source>
        <dbReference type="ARBA" id="ARBA00022490"/>
    </source>
</evidence>
<dbReference type="InterPro" id="IPR014729">
    <property type="entry name" value="Rossmann-like_a/b/a_fold"/>
</dbReference>
<evidence type="ECO:0000259" key="11">
    <source>
        <dbReference type="Pfam" id="PF00133"/>
    </source>
</evidence>
<keyword evidence="3 9" id="KW-0436">Ligase</keyword>
<dbReference type="Gene3D" id="1.10.730.10">
    <property type="entry name" value="Isoleucyl-tRNA Synthetase, Domain 1"/>
    <property type="match status" value="2"/>
</dbReference>
<evidence type="ECO:0000256" key="5">
    <source>
        <dbReference type="ARBA" id="ARBA00022840"/>
    </source>
</evidence>
<dbReference type="InterPro" id="IPR001412">
    <property type="entry name" value="aa-tRNA-synth_I_CS"/>
</dbReference>
<keyword evidence="5 9" id="KW-0067">ATP-binding</keyword>
<feature type="short sequence motif" description="'KMSKS' region" evidence="9">
    <location>
        <begin position="634"/>
        <end position="638"/>
    </location>
</feature>
<dbReference type="GO" id="GO:0005829">
    <property type="term" value="C:cytosol"/>
    <property type="evidence" value="ECO:0007669"/>
    <property type="project" value="TreeGrafter"/>
</dbReference>
<evidence type="ECO:0000256" key="4">
    <source>
        <dbReference type="ARBA" id="ARBA00022741"/>
    </source>
</evidence>
<comment type="catalytic activity">
    <reaction evidence="8 9">
        <text>tRNA(Leu) + L-leucine + ATP = L-leucyl-tRNA(Leu) + AMP + diphosphate</text>
        <dbReference type="Rhea" id="RHEA:11688"/>
        <dbReference type="Rhea" id="RHEA-COMP:9613"/>
        <dbReference type="Rhea" id="RHEA-COMP:9622"/>
        <dbReference type="ChEBI" id="CHEBI:30616"/>
        <dbReference type="ChEBI" id="CHEBI:33019"/>
        <dbReference type="ChEBI" id="CHEBI:57427"/>
        <dbReference type="ChEBI" id="CHEBI:78442"/>
        <dbReference type="ChEBI" id="CHEBI:78494"/>
        <dbReference type="ChEBI" id="CHEBI:456215"/>
        <dbReference type="EC" id="6.1.1.4"/>
    </reaction>
</comment>
<evidence type="ECO:0000256" key="9">
    <source>
        <dbReference type="HAMAP-Rule" id="MF_00049"/>
    </source>
</evidence>
<keyword evidence="2 9" id="KW-0963">Cytoplasm</keyword>
<keyword evidence="6 9" id="KW-0648">Protein biosynthesis</keyword>
<dbReference type="PROSITE" id="PS00178">
    <property type="entry name" value="AA_TRNA_LIGASE_I"/>
    <property type="match status" value="1"/>
</dbReference>
<dbReference type="Pfam" id="PF08264">
    <property type="entry name" value="Anticodon_1"/>
    <property type="match status" value="1"/>
</dbReference>
<dbReference type="Proteomes" id="UP000886812">
    <property type="component" value="Unassembled WGS sequence"/>
</dbReference>
<dbReference type="GO" id="GO:0002161">
    <property type="term" value="F:aminoacyl-tRNA deacylase activity"/>
    <property type="evidence" value="ECO:0007669"/>
    <property type="project" value="InterPro"/>
</dbReference>
<evidence type="ECO:0000256" key="10">
    <source>
        <dbReference type="RuleBase" id="RU363035"/>
    </source>
</evidence>
<dbReference type="Gene3D" id="3.40.50.620">
    <property type="entry name" value="HUPs"/>
    <property type="match status" value="2"/>
</dbReference>
<dbReference type="InterPro" id="IPR015413">
    <property type="entry name" value="Methionyl/Leucyl_tRNA_Synth"/>
</dbReference>
<evidence type="ECO:0000259" key="12">
    <source>
        <dbReference type="Pfam" id="PF08264"/>
    </source>
</evidence>
<sequence length="865" mass="97213">MSSSEYNFSEIEKRRQKFWADNKSFRAENASGKPKYYVLDMFPYPSGAGLHIGHPEGYTGSDILARYKRAKGFNVLHPMGWDAFGLPAEQFAIKTGKHPRGQTLANIDNFRRQLKMLGFAIDWDREISTIEPKYFKWTQWIFLNLFKHGLAYVDDKPVWFCPELGTVLANEEVLNTDEGPRSERGNFPVERRPIRQWVLKITAYAEKLIAGLDDLDWPDSTKRLQKNWIGRSEGAEVDFPLADDPETKLKIFTTRPDTLYGVTYMVIAPEHPLRERLTAPAQKAAVDAYVEKARSKSDLERTDLAKEKTGVFTGSFAINPLNGDRVPVWVADYVLMGYGTGAIMAVPAHDERDWDFAKAHDIPIVQVVDNPDAKVDVQQASFVANGVLVNSGKFTGMPTSESKKAITKYVEEQGWGRAAVNYKLRDWLFSRQRYWGEPFPILWVSEADYEKIPADSALREFFPKEKISYRTPDGETHVAVPLPSSALPLELPEVESYKPSGTGESPLANAKSWVNVFVNVATGETRSRAEGEAAPEGWIPAARETNTMPQWAGSCWYYLRYLSPDYDKGPVDPAAFAYWKTPDFYIGGAEHAVLHLLYARFWHRFLYDIGVLSEPEPFRRLFHQGIILGEDGEKMSKSRGNVVNPDDVIKNYGADALRIYLMALGPLEAMKPWNTKGIEGPARLLRRIWRAVVDEKTGGISPRIAEGAEESSAFQRVYNRAVKKISEDIESLSFNTAITQFFEIMNALDKEPAFSAETARGIVRLLAPFAPHIAEELWERLGGNGIVADGGWPEFDPAKIVEDTQTIVFQVNGKLRGEAKLPRGASKDDMLAAARADAGVRKFSEGKQIVREIVVPGKLVNIVVK</sequence>
<keyword evidence="7 9" id="KW-0030">Aminoacyl-tRNA synthetase</keyword>
<comment type="similarity">
    <text evidence="1 9 10">Belongs to the class-I aminoacyl-tRNA synthetase family.</text>
</comment>
<dbReference type="EC" id="6.1.1.4" evidence="9"/>